<dbReference type="InterPro" id="IPR029063">
    <property type="entry name" value="SAM-dependent_MTases_sf"/>
</dbReference>
<feature type="region of interest" description="Disordered" evidence="4">
    <location>
        <begin position="1"/>
        <end position="24"/>
    </location>
</feature>
<dbReference type="PIRSF" id="PIRSF005739">
    <property type="entry name" value="O-mtase"/>
    <property type="match status" value="1"/>
</dbReference>
<evidence type="ECO:0000256" key="4">
    <source>
        <dbReference type="SAM" id="MobiDB-lite"/>
    </source>
</evidence>
<gene>
    <name evidence="7" type="ORF">LITE_LOCUS13745</name>
</gene>
<protein>
    <submittedName>
        <fullName evidence="7">Uncharacterized protein</fullName>
    </submittedName>
</protein>
<dbReference type="SUPFAM" id="SSF53335">
    <property type="entry name" value="S-adenosyl-L-methionine-dependent methyltransferases"/>
    <property type="match status" value="1"/>
</dbReference>
<keyword evidence="1" id="KW-0489">Methyltransferase</keyword>
<keyword evidence="8" id="KW-1185">Reference proteome</keyword>
<dbReference type="SUPFAM" id="SSF46785">
    <property type="entry name" value="Winged helix' DNA-binding domain"/>
    <property type="match status" value="1"/>
</dbReference>
<evidence type="ECO:0000313" key="8">
    <source>
        <dbReference type="Proteomes" id="UP001154282"/>
    </source>
</evidence>
<dbReference type="GO" id="GO:0032259">
    <property type="term" value="P:methylation"/>
    <property type="evidence" value="ECO:0007669"/>
    <property type="project" value="UniProtKB-KW"/>
</dbReference>
<keyword evidence="3" id="KW-0949">S-adenosyl-L-methionine</keyword>
<reference evidence="7" key="1">
    <citation type="submission" date="2022-08" db="EMBL/GenBank/DDBJ databases">
        <authorList>
            <person name="Gutierrez-Valencia J."/>
        </authorList>
    </citation>
    <scope>NUCLEOTIDE SEQUENCE</scope>
</reference>
<keyword evidence="2" id="KW-0808">Transferase</keyword>
<dbReference type="Gene3D" id="1.10.10.10">
    <property type="entry name" value="Winged helix-like DNA-binding domain superfamily/Winged helix DNA-binding domain"/>
    <property type="match status" value="1"/>
</dbReference>
<dbReference type="InterPro" id="IPR036390">
    <property type="entry name" value="WH_DNA-bd_sf"/>
</dbReference>
<sequence>MGSIIGQAADGSGPARDGQQEAAEEELEAGIEIWSYVFGFTRMAVVKCAVELGVADFIESHNKGECPPTTLAQLSSGLGCDPAHLSRIMRFLVHHRVFREVPAGDGGAPWHYLSATVRSPPPGEKPKPPPFDQAHGKSLFEYTEANPGHSKLFDGAMSCIARSTLPAIIRGCPELMDGVGTVVDVGGGEGTAVSLLVKGFPSITKGINFDLPHVVSVAIESPGVEHVGGDMFDRKCREAIAGKENGKLIIVEAVVHDTSTDKEGKDGNNRLEHVRLMLDMIMMAHTTLGKERTLKEWQLLLRQAGFTRVVVTPIEAVQSVIQAFP</sequence>
<organism evidence="7 8">
    <name type="scientific">Linum tenue</name>
    <dbReference type="NCBI Taxonomy" id="586396"/>
    <lineage>
        <taxon>Eukaryota</taxon>
        <taxon>Viridiplantae</taxon>
        <taxon>Streptophyta</taxon>
        <taxon>Embryophyta</taxon>
        <taxon>Tracheophyta</taxon>
        <taxon>Spermatophyta</taxon>
        <taxon>Magnoliopsida</taxon>
        <taxon>eudicotyledons</taxon>
        <taxon>Gunneridae</taxon>
        <taxon>Pentapetalae</taxon>
        <taxon>rosids</taxon>
        <taxon>fabids</taxon>
        <taxon>Malpighiales</taxon>
        <taxon>Linaceae</taxon>
        <taxon>Linum</taxon>
    </lineage>
</organism>
<name>A0AAV0JD93_9ROSI</name>
<evidence type="ECO:0000259" key="6">
    <source>
        <dbReference type="Pfam" id="PF08100"/>
    </source>
</evidence>
<feature type="domain" description="O-methyltransferase C-terminal" evidence="5">
    <location>
        <begin position="110"/>
        <end position="235"/>
    </location>
</feature>
<dbReference type="GO" id="GO:0046983">
    <property type="term" value="F:protein dimerization activity"/>
    <property type="evidence" value="ECO:0007669"/>
    <property type="project" value="InterPro"/>
</dbReference>
<evidence type="ECO:0000256" key="3">
    <source>
        <dbReference type="ARBA" id="ARBA00022691"/>
    </source>
</evidence>
<dbReference type="Proteomes" id="UP001154282">
    <property type="component" value="Unassembled WGS sequence"/>
</dbReference>
<dbReference type="PROSITE" id="PS51683">
    <property type="entry name" value="SAM_OMT_II"/>
    <property type="match status" value="1"/>
</dbReference>
<comment type="caution">
    <text evidence="7">The sequence shown here is derived from an EMBL/GenBank/DDBJ whole genome shotgun (WGS) entry which is preliminary data.</text>
</comment>
<dbReference type="Gene3D" id="3.40.50.150">
    <property type="entry name" value="Vaccinia Virus protein VP39"/>
    <property type="match status" value="2"/>
</dbReference>
<dbReference type="EMBL" id="CAMGYJ010000004">
    <property type="protein sequence ID" value="CAI0407902.1"/>
    <property type="molecule type" value="Genomic_DNA"/>
</dbReference>
<dbReference type="InterPro" id="IPR012967">
    <property type="entry name" value="COMT_dimerisation"/>
</dbReference>
<evidence type="ECO:0000259" key="5">
    <source>
        <dbReference type="Pfam" id="PF00891"/>
    </source>
</evidence>
<dbReference type="InterPro" id="IPR036388">
    <property type="entry name" value="WH-like_DNA-bd_sf"/>
</dbReference>
<dbReference type="GO" id="GO:0008171">
    <property type="term" value="F:O-methyltransferase activity"/>
    <property type="evidence" value="ECO:0007669"/>
    <property type="project" value="InterPro"/>
</dbReference>
<dbReference type="PANTHER" id="PTHR11746">
    <property type="entry name" value="O-METHYLTRANSFERASE"/>
    <property type="match status" value="1"/>
</dbReference>
<proteinExistence type="predicted"/>
<evidence type="ECO:0000313" key="7">
    <source>
        <dbReference type="EMBL" id="CAI0407902.1"/>
    </source>
</evidence>
<dbReference type="InterPro" id="IPR001077">
    <property type="entry name" value="COMT_C"/>
</dbReference>
<dbReference type="Pfam" id="PF00891">
    <property type="entry name" value="Methyltransf_2"/>
    <property type="match status" value="1"/>
</dbReference>
<dbReference type="Pfam" id="PF08100">
    <property type="entry name" value="Dimerisation"/>
    <property type="match status" value="1"/>
</dbReference>
<dbReference type="InterPro" id="IPR016461">
    <property type="entry name" value="COMT-like"/>
</dbReference>
<evidence type="ECO:0000256" key="1">
    <source>
        <dbReference type="ARBA" id="ARBA00022603"/>
    </source>
</evidence>
<evidence type="ECO:0000256" key="2">
    <source>
        <dbReference type="ARBA" id="ARBA00022679"/>
    </source>
</evidence>
<dbReference type="AlphaFoldDB" id="A0AAV0JD93"/>
<feature type="domain" description="O-methyltransferase dimerisation" evidence="6">
    <location>
        <begin position="34"/>
        <end position="102"/>
    </location>
</feature>
<accession>A0AAV0JD93</accession>